<dbReference type="RefSeq" id="WP_081625983.1">
    <property type="nucleotide sequence ID" value="NZ_UGSK01000001.1"/>
</dbReference>
<evidence type="ECO:0000259" key="2">
    <source>
        <dbReference type="Pfam" id="PF00589"/>
    </source>
</evidence>
<dbReference type="AlphaFoldDB" id="A0A378ZXX5"/>
<proteinExistence type="predicted"/>
<feature type="domain" description="Tyr recombinase" evidence="2">
    <location>
        <begin position="369"/>
        <end position="536"/>
    </location>
</feature>
<evidence type="ECO:0000313" key="3">
    <source>
        <dbReference type="EMBL" id="SUB01928.1"/>
    </source>
</evidence>
<keyword evidence="1" id="KW-0233">DNA recombination</keyword>
<dbReference type="InterPro" id="IPR013762">
    <property type="entry name" value="Integrase-like_cat_sf"/>
</dbReference>
<name>A0A378ZXX5_9HYPH</name>
<dbReference type="Pfam" id="PF00589">
    <property type="entry name" value="Phage_integrase"/>
    <property type="match status" value="1"/>
</dbReference>
<reference evidence="3 4" key="1">
    <citation type="submission" date="2018-06" db="EMBL/GenBank/DDBJ databases">
        <authorList>
            <consortium name="Pathogen Informatics"/>
            <person name="Doyle S."/>
        </authorList>
    </citation>
    <scope>NUCLEOTIDE SEQUENCE [LARGE SCALE GENOMIC DNA]</scope>
    <source>
        <strain evidence="3 4">NCTC13350</strain>
    </source>
</reference>
<evidence type="ECO:0000313" key="4">
    <source>
        <dbReference type="Proteomes" id="UP000255000"/>
    </source>
</evidence>
<evidence type="ECO:0000256" key="1">
    <source>
        <dbReference type="ARBA" id="ARBA00023172"/>
    </source>
</evidence>
<sequence>MYLWRRTNGYCFQLRVPKKYQVYLRSTPLRVFLGSIDKRSAARIATILAAHAFKSMSAAEDMDRKALESSLKALSAELQLLEKKRRISALKALQLQTDVEQSLIDKSDSKTHDLSEWSLSEESKYALQSADKETALKNAYAATLERLNFLKGVLEKDQIAAESEKIGLHSALRTVASLHTMSPATTQLPQNVPQAAAEALSVTEDVDDGEITANTRLSIAAEVVLSARRRAKGDGSAPDRYQERLETAVAAFIDVIGDLPLRKYLPIHMQDFATVMAEIPRNRSKYPEFKGVPLRKIAEKNRKRKPSLPCLGVTTIQGTVSEVLNLWGRVTAGIDGVKDLKSYRIVMPSAATKRTVREGLPTVHLNKWITAAAAQKPRDAHKRWLPMVGMLTGMRLGEIVWLQVSDLAELDGHTVIDLRRPLVIDRKEVDRRLKTETSPRIVGLPSFLIEAGFVDYARNVRKRGFVFSAFHTADDPADAASKQMTNWMKKLGIHERQRQTFHSLRHNAKHWYANEFGERTADRQLGHAPANVSRSYGFPVLQSEEIEKIAAMPIPRGLDLSPFGS</sequence>
<accession>A0A378ZXX5</accession>
<dbReference type="InterPro" id="IPR011010">
    <property type="entry name" value="DNA_brk_join_enz"/>
</dbReference>
<dbReference type="Gene3D" id="1.10.443.10">
    <property type="entry name" value="Intergrase catalytic core"/>
    <property type="match status" value="1"/>
</dbReference>
<dbReference type="EMBL" id="UGSK01000001">
    <property type="protein sequence ID" value="SUB01928.1"/>
    <property type="molecule type" value="Genomic_DNA"/>
</dbReference>
<dbReference type="Proteomes" id="UP000255000">
    <property type="component" value="Unassembled WGS sequence"/>
</dbReference>
<dbReference type="GO" id="GO:0006310">
    <property type="term" value="P:DNA recombination"/>
    <property type="evidence" value="ECO:0007669"/>
    <property type="project" value="UniProtKB-KW"/>
</dbReference>
<gene>
    <name evidence="3" type="ORF">NCTC13350_02876</name>
</gene>
<organism evidence="3 4">
    <name type="scientific">Pannonibacter phragmitetus</name>
    <dbReference type="NCBI Taxonomy" id="121719"/>
    <lineage>
        <taxon>Bacteria</taxon>
        <taxon>Pseudomonadati</taxon>
        <taxon>Pseudomonadota</taxon>
        <taxon>Alphaproteobacteria</taxon>
        <taxon>Hyphomicrobiales</taxon>
        <taxon>Stappiaceae</taxon>
        <taxon>Pannonibacter</taxon>
    </lineage>
</organism>
<dbReference type="GO" id="GO:0015074">
    <property type="term" value="P:DNA integration"/>
    <property type="evidence" value="ECO:0007669"/>
    <property type="project" value="InterPro"/>
</dbReference>
<dbReference type="SUPFAM" id="SSF56349">
    <property type="entry name" value="DNA breaking-rejoining enzymes"/>
    <property type="match status" value="1"/>
</dbReference>
<protein>
    <submittedName>
        <fullName evidence="3">Site-specific recombinase XerD</fullName>
    </submittedName>
</protein>
<dbReference type="OrthoDB" id="7222937at2"/>
<dbReference type="InterPro" id="IPR002104">
    <property type="entry name" value="Integrase_catalytic"/>
</dbReference>
<dbReference type="GO" id="GO:0003677">
    <property type="term" value="F:DNA binding"/>
    <property type="evidence" value="ECO:0007669"/>
    <property type="project" value="InterPro"/>
</dbReference>